<evidence type="ECO:0000313" key="2">
    <source>
        <dbReference type="Proteomes" id="UP000747542"/>
    </source>
</evidence>
<reference evidence="1" key="1">
    <citation type="journal article" date="2021" name="Sci. Adv.">
        <title>The American lobster genome reveals insights on longevity, neural, and immune adaptations.</title>
        <authorList>
            <person name="Polinski J.M."/>
            <person name="Zimin A.V."/>
            <person name="Clark K.F."/>
            <person name="Kohn A.B."/>
            <person name="Sadowski N."/>
            <person name="Timp W."/>
            <person name="Ptitsyn A."/>
            <person name="Khanna P."/>
            <person name="Romanova D.Y."/>
            <person name="Williams P."/>
            <person name="Greenwood S.J."/>
            <person name="Moroz L.L."/>
            <person name="Walt D.R."/>
            <person name="Bodnar A.G."/>
        </authorList>
    </citation>
    <scope>NUCLEOTIDE SEQUENCE</scope>
    <source>
        <strain evidence="1">GMGI-L3</strain>
    </source>
</reference>
<dbReference type="Proteomes" id="UP000747542">
    <property type="component" value="Unassembled WGS sequence"/>
</dbReference>
<keyword evidence="2" id="KW-1185">Reference proteome</keyword>
<gene>
    <name evidence="1" type="ORF">Hamer_G009691</name>
</gene>
<organism evidence="1 2">
    <name type="scientific">Homarus americanus</name>
    <name type="common">American lobster</name>
    <dbReference type="NCBI Taxonomy" id="6706"/>
    <lineage>
        <taxon>Eukaryota</taxon>
        <taxon>Metazoa</taxon>
        <taxon>Ecdysozoa</taxon>
        <taxon>Arthropoda</taxon>
        <taxon>Crustacea</taxon>
        <taxon>Multicrustacea</taxon>
        <taxon>Malacostraca</taxon>
        <taxon>Eumalacostraca</taxon>
        <taxon>Eucarida</taxon>
        <taxon>Decapoda</taxon>
        <taxon>Pleocyemata</taxon>
        <taxon>Astacidea</taxon>
        <taxon>Nephropoidea</taxon>
        <taxon>Nephropidae</taxon>
        <taxon>Homarus</taxon>
    </lineage>
</organism>
<proteinExistence type="predicted"/>
<dbReference type="EMBL" id="JAHLQT010011563">
    <property type="protein sequence ID" value="KAG7172326.1"/>
    <property type="molecule type" value="Genomic_DNA"/>
</dbReference>
<sequence length="194" mass="22444">ARRTCSWCGYLSPTFETVGKHWYKCKKKMPHPSEAHDGGHDIYRLLRESNFFLGMEFHRGNLYIPKRPRRLPFKGPDIRKIGLYCSTKQELFKATKENAIKASCGTNMDCEDEQLAELEVWVWPEWWGERHLSGQQVFPSLSQDNGVLQKGIGDIKCGHPVRQPRVHTGGLSGALWEIFVNGESRVCYYNSRWI</sequence>
<protein>
    <submittedName>
        <fullName evidence="1">Uncharacterized protein</fullName>
    </submittedName>
</protein>
<dbReference type="AlphaFoldDB" id="A0A8J5N351"/>
<evidence type="ECO:0000313" key="1">
    <source>
        <dbReference type="EMBL" id="KAG7172326.1"/>
    </source>
</evidence>
<accession>A0A8J5N351</accession>
<comment type="caution">
    <text evidence="1">The sequence shown here is derived from an EMBL/GenBank/DDBJ whole genome shotgun (WGS) entry which is preliminary data.</text>
</comment>
<feature type="non-terminal residue" evidence="1">
    <location>
        <position position="1"/>
    </location>
</feature>
<name>A0A8J5N351_HOMAM</name>